<reference evidence="11" key="1">
    <citation type="journal article" date="2021" name="IMA Fungus">
        <title>Genomic characterization of three marine fungi, including Emericellopsis atlantica sp. nov. with signatures of a generalist lifestyle and marine biomass degradation.</title>
        <authorList>
            <person name="Hagestad O.C."/>
            <person name="Hou L."/>
            <person name="Andersen J.H."/>
            <person name="Hansen E.H."/>
            <person name="Altermark B."/>
            <person name="Li C."/>
            <person name="Kuhnert E."/>
            <person name="Cox R.J."/>
            <person name="Crous P.W."/>
            <person name="Spatafora J.W."/>
            <person name="Lail K."/>
            <person name="Amirebrahimi M."/>
            <person name="Lipzen A."/>
            <person name="Pangilinan J."/>
            <person name="Andreopoulos W."/>
            <person name="Hayes R.D."/>
            <person name="Ng V."/>
            <person name="Grigoriev I.V."/>
            <person name="Jackson S.A."/>
            <person name="Sutton T.D.S."/>
            <person name="Dobson A.D.W."/>
            <person name="Rama T."/>
        </authorList>
    </citation>
    <scope>NUCLEOTIDE SEQUENCE</scope>
    <source>
        <strain evidence="11">TRa018bII</strain>
    </source>
</reference>
<evidence type="ECO:0000313" key="11">
    <source>
        <dbReference type="EMBL" id="KAG9231509.1"/>
    </source>
</evidence>
<dbReference type="PANTHER" id="PTHR38248:SF2">
    <property type="entry name" value="FUNK1 11"/>
    <property type="match status" value="1"/>
</dbReference>
<dbReference type="OrthoDB" id="5584477at2759"/>
<evidence type="ECO:0000256" key="6">
    <source>
        <dbReference type="ARBA" id="ARBA00030980"/>
    </source>
</evidence>
<dbReference type="Proteomes" id="UP000824998">
    <property type="component" value="Unassembled WGS sequence"/>
</dbReference>
<dbReference type="SUPFAM" id="SSF56112">
    <property type="entry name" value="Protein kinase-like (PK-like)"/>
    <property type="match status" value="1"/>
</dbReference>
<evidence type="ECO:0000256" key="5">
    <source>
        <dbReference type="ARBA" id="ARBA00019973"/>
    </source>
</evidence>
<dbReference type="PANTHER" id="PTHR38248">
    <property type="entry name" value="FUNK1 6"/>
    <property type="match status" value="1"/>
</dbReference>
<evidence type="ECO:0000256" key="1">
    <source>
        <dbReference type="ARBA" id="ARBA00003747"/>
    </source>
</evidence>
<organism evidence="11 12">
    <name type="scientific">Amylocarpus encephaloides</name>
    <dbReference type="NCBI Taxonomy" id="45428"/>
    <lineage>
        <taxon>Eukaryota</taxon>
        <taxon>Fungi</taxon>
        <taxon>Dikarya</taxon>
        <taxon>Ascomycota</taxon>
        <taxon>Pezizomycotina</taxon>
        <taxon>Leotiomycetes</taxon>
        <taxon>Helotiales</taxon>
        <taxon>Helotiales incertae sedis</taxon>
        <taxon>Amylocarpus</taxon>
    </lineage>
</organism>
<dbReference type="EMBL" id="MU251597">
    <property type="protein sequence ID" value="KAG9231509.1"/>
    <property type="molecule type" value="Genomic_DNA"/>
</dbReference>
<feature type="domain" description="Protein kinase" evidence="10">
    <location>
        <begin position="1"/>
        <end position="189"/>
    </location>
</feature>
<comment type="catalytic activity">
    <reaction evidence="8">
        <text>L-threonyl-[protein] + ATP = O-phospho-L-threonyl-[protein] + ADP + H(+)</text>
        <dbReference type="Rhea" id="RHEA:46608"/>
        <dbReference type="Rhea" id="RHEA-COMP:11060"/>
        <dbReference type="Rhea" id="RHEA-COMP:11605"/>
        <dbReference type="ChEBI" id="CHEBI:15378"/>
        <dbReference type="ChEBI" id="CHEBI:30013"/>
        <dbReference type="ChEBI" id="CHEBI:30616"/>
        <dbReference type="ChEBI" id="CHEBI:61977"/>
        <dbReference type="ChEBI" id="CHEBI:456216"/>
        <dbReference type="EC" id="2.7.11.1"/>
    </reaction>
</comment>
<evidence type="ECO:0000256" key="4">
    <source>
        <dbReference type="ARBA" id="ARBA00013948"/>
    </source>
</evidence>
<feature type="non-terminal residue" evidence="11">
    <location>
        <position position="1"/>
    </location>
</feature>
<comment type="subunit">
    <text evidence="2">Component of the EKC/KEOPS complex composed of at least BUD32, CGI121, GON7, KAE1 and PCC1; the whole complex dimerizes.</text>
</comment>
<dbReference type="InterPro" id="IPR040976">
    <property type="entry name" value="Pkinase_fungal"/>
</dbReference>
<accession>A0A9P8C2K2</accession>
<protein>
    <recommendedName>
        <fullName evidence="5">EKC/KEOPS complex subunit BUD32</fullName>
        <ecNumber evidence="3">2.7.11.1</ecNumber>
    </recommendedName>
    <alternativeName>
        <fullName evidence="6 7">Atypical Serine/threonine protein kinase BUD32</fullName>
    </alternativeName>
    <alternativeName>
        <fullName evidence="4">EKC/KEOPS complex subunit bud32</fullName>
    </alternativeName>
</protein>
<dbReference type="EC" id="2.7.11.1" evidence="3"/>
<dbReference type="AlphaFoldDB" id="A0A9P8C2K2"/>
<dbReference type="InterPro" id="IPR008266">
    <property type="entry name" value="Tyr_kinase_AS"/>
</dbReference>
<gene>
    <name evidence="11" type="ORF">BJ875DRAFT_469235</name>
</gene>
<dbReference type="Gene3D" id="1.10.510.10">
    <property type="entry name" value="Transferase(Phosphotransferase) domain 1"/>
    <property type="match status" value="1"/>
</dbReference>
<evidence type="ECO:0000256" key="3">
    <source>
        <dbReference type="ARBA" id="ARBA00012513"/>
    </source>
</evidence>
<dbReference type="PROSITE" id="PS50011">
    <property type="entry name" value="PROTEIN_KINASE_DOM"/>
    <property type="match status" value="1"/>
</dbReference>
<evidence type="ECO:0000256" key="8">
    <source>
        <dbReference type="ARBA" id="ARBA00047899"/>
    </source>
</evidence>
<dbReference type="GO" id="GO:0005524">
    <property type="term" value="F:ATP binding"/>
    <property type="evidence" value="ECO:0007669"/>
    <property type="project" value="InterPro"/>
</dbReference>
<dbReference type="InterPro" id="IPR011009">
    <property type="entry name" value="Kinase-like_dom_sf"/>
</dbReference>
<comment type="caution">
    <text evidence="11">The sequence shown here is derived from an EMBL/GenBank/DDBJ whole genome shotgun (WGS) entry which is preliminary data.</text>
</comment>
<name>A0A9P8C2K2_9HELO</name>
<comment type="catalytic activity">
    <reaction evidence="9">
        <text>L-seryl-[protein] + ATP = O-phospho-L-seryl-[protein] + ADP + H(+)</text>
        <dbReference type="Rhea" id="RHEA:17989"/>
        <dbReference type="Rhea" id="RHEA-COMP:9863"/>
        <dbReference type="Rhea" id="RHEA-COMP:11604"/>
        <dbReference type="ChEBI" id="CHEBI:15378"/>
        <dbReference type="ChEBI" id="CHEBI:29999"/>
        <dbReference type="ChEBI" id="CHEBI:30616"/>
        <dbReference type="ChEBI" id="CHEBI:83421"/>
        <dbReference type="ChEBI" id="CHEBI:456216"/>
        <dbReference type="EC" id="2.7.11.1"/>
    </reaction>
</comment>
<dbReference type="Pfam" id="PF17667">
    <property type="entry name" value="Pkinase_fungal"/>
    <property type="match status" value="1"/>
</dbReference>
<sequence>SIQETVVDSLADCESETYGNRVNYCLVTSPAGRPVHEYQSAREILEALRDAIRGHRSLLEDGKILHRDVSENNIIITELPAEDAPKGRLIDLDLAKELDGMPSGVRHRTGTMQFMAIEVLEGKGHTYRQTSSHFLRLRMDVHSIWLRRYGQAKTKQGDETEDKYTARLVYWDIDGNCEYKAGPHGQKSI</sequence>
<comment type="function">
    <text evidence="1">Component of the EKC/KEOPS complex that is required for the formation of a threonylcarbamoyl group on adenosine at position 37 (t(6)A37) in tRNAs that read codons beginning with adenine. The complex is probably involved in the transfer of the threonylcarbamoyl moiety of threonylcarbamoyl-AMP (TC-AMP) to the N6 group of A37. BUD32 has ATPase activity in the context of the EKC/KEOPS complex and likely plays a supporting role to the catalytic subunit KAE1. The EKC/KEOPS complex also promotes both telomere uncapping and telomere elongation. The complex is required for efficient recruitment of transcriptional coactivators.</text>
</comment>
<dbReference type="GO" id="GO:0004674">
    <property type="term" value="F:protein serine/threonine kinase activity"/>
    <property type="evidence" value="ECO:0007669"/>
    <property type="project" value="UniProtKB-EC"/>
</dbReference>
<evidence type="ECO:0000256" key="9">
    <source>
        <dbReference type="ARBA" id="ARBA00048679"/>
    </source>
</evidence>
<keyword evidence="12" id="KW-1185">Reference proteome</keyword>
<evidence type="ECO:0000313" key="12">
    <source>
        <dbReference type="Proteomes" id="UP000824998"/>
    </source>
</evidence>
<evidence type="ECO:0000256" key="7">
    <source>
        <dbReference type="ARBA" id="ARBA00033194"/>
    </source>
</evidence>
<evidence type="ECO:0000259" key="10">
    <source>
        <dbReference type="PROSITE" id="PS50011"/>
    </source>
</evidence>
<dbReference type="InterPro" id="IPR000719">
    <property type="entry name" value="Prot_kinase_dom"/>
</dbReference>
<evidence type="ECO:0000256" key="2">
    <source>
        <dbReference type="ARBA" id="ARBA00011534"/>
    </source>
</evidence>
<dbReference type="PROSITE" id="PS00109">
    <property type="entry name" value="PROTEIN_KINASE_TYR"/>
    <property type="match status" value="1"/>
</dbReference>
<proteinExistence type="predicted"/>